<proteinExistence type="inferred from homology"/>
<keyword evidence="5 12" id="KW-0808">Transferase</keyword>
<comment type="similarity">
    <text evidence="3 12">Belongs to the glycosyltransferase 10 family.</text>
</comment>
<evidence type="ECO:0000259" key="14">
    <source>
        <dbReference type="Pfam" id="PF17039"/>
    </source>
</evidence>
<dbReference type="SUPFAM" id="SSF53756">
    <property type="entry name" value="UDP-Glycosyltransferase/glycogen phosphorylase"/>
    <property type="match status" value="1"/>
</dbReference>
<evidence type="ECO:0000256" key="3">
    <source>
        <dbReference type="ARBA" id="ARBA00008919"/>
    </source>
</evidence>
<comment type="caution">
    <text evidence="15">The sequence shown here is derived from an EMBL/GenBank/DDBJ whole genome shotgun (WGS) entry which is preliminary data.</text>
</comment>
<gene>
    <name evidence="15" type="ORF">PLXY2_LOCUS10228</name>
</gene>
<dbReference type="Proteomes" id="UP000653454">
    <property type="component" value="Unassembled WGS sequence"/>
</dbReference>
<evidence type="ECO:0000256" key="8">
    <source>
        <dbReference type="ARBA" id="ARBA00022989"/>
    </source>
</evidence>
<dbReference type="Pfam" id="PF17039">
    <property type="entry name" value="Glyco_tran_10_N"/>
    <property type="match status" value="1"/>
</dbReference>
<evidence type="ECO:0000313" key="15">
    <source>
        <dbReference type="EMBL" id="CAG9131169.1"/>
    </source>
</evidence>
<keyword evidence="9 12" id="KW-0333">Golgi apparatus</keyword>
<dbReference type="AlphaFoldDB" id="A0A8S4FX77"/>
<evidence type="ECO:0000256" key="6">
    <source>
        <dbReference type="ARBA" id="ARBA00022692"/>
    </source>
</evidence>
<evidence type="ECO:0000313" key="16">
    <source>
        <dbReference type="Proteomes" id="UP000653454"/>
    </source>
</evidence>
<evidence type="ECO:0000256" key="11">
    <source>
        <dbReference type="ARBA" id="ARBA00023180"/>
    </source>
</evidence>
<protein>
    <recommendedName>
        <fullName evidence="12">Fucosyltransferase</fullName>
        <ecNumber evidence="12">2.4.1.-</ecNumber>
    </recommendedName>
</protein>
<dbReference type="GO" id="GO:0008417">
    <property type="term" value="F:fucosyltransferase activity"/>
    <property type="evidence" value="ECO:0007669"/>
    <property type="project" value="InterPro"/>
</dbReference>
<evidence type="ECO:0000256" key="7">
    <source>
        <dbReference type="ARBA" id="ARBA00022968"/>
    </source>
</evidence>
<dbReference type="InterPro" id="IPR038577">
    <property type="entry name" value="GT10-like_C_sf"/>
</dbReference>
<keyword evidence="11" id="KW-0325">Glycoprotein</keyword>
<comment type="pathway">
    <text evidence="2">Protein modification; protein glycosylation.</text>
</comment>
<keyword evidence="7" id="KW-0735">Signal-anchor</keyword>
<dbReference type="Pfam" id="PF00852">
    <property type="entry name" value="Glyco_transf_10"/>
    <property type="match status" value="1"/>
</dbReference>
<dbReference type="PANTHER" id="PTHR48438">
    <property type="entry name" value="ALPHA-(1,3)-FUCOSYLTRANSFERASE C-RELATED"/>
    <property type="match status" value="1"/>
</dbReference>
<dbReference type="InterPro" id="IPR031481">
    <property type="entry name" value="Glyco_tran_10_N"/>
</dbReference>
<organism evidence="15 16">
    <name type="scientific">Plutella xylostella</name>
    <name type="common">Diamondback moth</name>
    <name type="synonym">Plutella maculipennis</name>
    <dbReference type="NCBI Taxonomy" id="51655"/>
    <lineage>
        <taxon>Eukaryota</taxon>
        <taxon>Metazoa</taxon>
        <taxon>Ecdysozoa</taxon>
        <taxon>Arthropoda</taxon>
        <taxon>Hexapoda</taxon>
        <taxon>Insecta</taxon>
        <taxon>Pterygota</taxon>
        <taxon>Neoptera</taxon>
        <taxon>Endopterygota</taxon>
        <taxon>Lepidoptera</taxon>
        <taxon>Glossata</taxon>
        <taxon>Ditrysia</taxon>
        <taxon>Yponomeutoidea</taxon>
        <taxon>Plutellidae</taxon>
        <taxon>Plutella</taxon>
    </lineage>
</organism>
<keyword evidence="6 12" id="KW-0812">Transmembrane</keyword>
<reference evidence="15" key="1">
    <citation type="submission" date="2020-11" db="EMBL/GenBank/DDBJ databases">
        <authorList>
            <person name="Whiteford S."/>
        </authorList>
    </citation>
    <scope>NUCLEOTIDE SEQUENCE</scope>
</reference>
<evidence type="ECO:0000259" key="13">
    <source>
        <dbReference type="Pfam" id="PF00852"/>
    </source>
</evidence>
<comment type="subcellular location">
    <subcellularLocation>
        <location evidence="1 12">Golgi apparatus</location>
        <location evidence="1 12">Golgi stack membrane</location>
        <topology evidence="1 12">Single-pass type II membrane protein</topology>
    </subcellularLocation>
</comment>
<evidence type="ECO:0000256" key="5">
    <source>
        <dbReference type="ARBA" id="ARBA00022679"/>
    </source>
</evidence>
<evidence type="ECO:0000256" key="10">
    <source>
        <dbReference type="ARBA" id="ARBA00023136"/>
    </source>
</evidence>
<sequence>MLCYLTVVEARRKVIRVCEVRTEMTTVSSAKYFMFLCLSVLLFSVYLISTSERTPSVAPDLLYDFNMKYLLFWTPRSEHSPFTPMLEGVQEFVKHNCEYQNCFLTANRSYFESITKFDALLFHGKELSVAETTETLPKSRSPKQKYIFATIESAHNYPMCDPIYDGFFNWTWTYRLDSDVRWGYLTVLDMQGQVVGPKADMSWRQMNETIDDEVREQLKMKSKAVAWLVSHCQTRSFRELYALDLRENLSALDLDLDIYGACEGSQSCPRSHDCDRKLKNYYFYLAFENSFSVDYVTEKVLNAMDNFAVPIVFGDANYSRFLPPGSYINAKDMSPEQLADTISNLISNSSQYEEFFRWRRFYRIVETTSNVDVCNLCATMNDKRKFMSESVYRNFREWWNNKDQKCPDRRKLIWKNTFT</sequence>
<evidence type="ECO:0000256" key="4">
    <source>
        <dbReference type="ARBA" id="ARBA00022676"/>
    </source>
</evidence>
<dbReference type="Gene3D" id="3.40.50.11660">
    <property type="entry name" value="Glycosyl transferase family 10, C-terminal domain"/>
    <property type="match status" value="1"/>
</dbReference>
<keyword evidence="10" id="KW-0472">Membrane</keyword>
<dbReference type="InterPro" id="IPR055270">
    <property type="entry name" value="Glyco_tran_10_C"/>
</dbReference>
<feature type="domain" description="Fucosyltransferase C-terminal" evidence="13">
    <location>
        <begin position="219"/>
        <end position="398"/>
    </location>
</feature>
<keyword evidence="8" id="KW-1133">Transmembrane helix</keyword>
<evidence type="ECO:0000256" key="9">
    <source>
        <dbReference type="ARBA" id="ARBA00023034"/>
    </source>
</evidence>
<evidence type="ECO:0000256" key="2">
    <source>
        <dbReference type="ARBA" id="ARBA00004922"/>
    </source>
</evidence>
<dbReference type="EC" id="2.4.1.-" evidence="12"/>
<feature type="domain" description="Fucosyltransferase N-terminal" evidence="14">
    <location>
        <begin position="67"/>
        <end position="184"/>
    </location>
</feature>
<keyword evidence="16" id="KW-1185">Reference proteome</keyword>
<dbReference type="PANTHER" id="PTHR48438:SF1">
    <property type="entry name" value="ALPHA-(1,3)-FUCOSYLTRANSFERASE C-RELATED"/>
    <property type="match status" value="1"/>
</dbReference>
<dbReference type="GO" id="GO:0032580">
    <property type="term" value="C:Golgi cisterna membrane"/>
    <property type="evidence" value="ECO:0007669"/>
    <property type="project" value="UniProtKB-SubCell"/>
</dbReference>
<dbReference type="InterPro" id="IPR001503">
    <property type="entry name" value="Glyco_trans_10"/>
</dbReference>
<accession>A0A8S4FX77</accession>
<keyword evidence="4 12" id="KW-0328">Glycosyltransferase</keyword>
<name>A0A8S4FX77_PLUXY</name>
<evidence type="ECO:0000256" key="1">
    <source>
        <dbReference type="ARBA" id="ARBA00004447"/>
    </source>
</evidence>
<evidence type="ECO:0000256" key="12">
    <source>
        <dbReference type="RuleBase" id="RU003832"/>
    </source>
</evidence>
<dbReference type="EMBL" id="CAJHNJ030000044">
    <property type="protein sequence ID" value="CAG9131169.1"/>
    <property type="molecule type" value="Genomic_DNA"/>
</dbReference>